<dbReference type="EMBL" id="JAAGWK010000008">
    <property type="protein sequence ID" value="NEL53069.1"/>
    <property type="molecule type" value="Genomic_DNA"/>
</dbReference>
<sequence>MTAATFPALTALGLAGSLGAGLVHHAYASVRHLADHPGFERHERRCGSGNLVSYHVRRGRPGGGTVVCEAGLMNTSSAWLLVADHVDAGTTVVLVDRAGYRRSLRRCPERYCFQESVGDLAEVVAEASDPAGTTVLAGHSMGGYLAHRTAAGMPGRVHGVVLVDPTHPRELHHSMAQRSGSRGMDLTLRLGPGSAVLGCGLLLDKRNLFAYAADNPHRRALRLEVSASSTWRAARREWAYAYAFMVDGGRELQQLDVPVVVAAAESTLQGTPEHRDLYDEYVASGSGGHVRTVPGSDHLSILGAAAPAAATAAEITALLDRASRARRPLTPVGGRS</sequence>
<dbReference type="Pfam" id="PF12697">
    <property type="entry name" value="Abhydrolase_6"/>
    <property type="match status" value="1"/>
</dbReference>
<evidence type="ECO:0000313" key="2">
    <source>
        <dbReference type="EMBL" id="NEL53069.1"/>
    </source>
</evidence>
<dbReference type="Gene3D" id="3.40.50.1820">
    <property type="entry name" value="alpha/beta hydrolase"/>
    <property type="match status" value="1"/>
</dbReference>
<evidence type="ECO:0000313" key="3">
    <source>
        <dbReference type="Proteomes" id="UP000470470"/>
    </source>
</evidence>
<protein>
    <submittedName>
        <fullName evidence="2">Alpha/beta hydrolase</fullName>
    </submittedName>
</protein>
<dbReference type="InterPro" id="IPR000073">
    <property type="entry name" value="AB_hydrolase_1"/>
</dbReference>
<dbReference type="SMART" id="SM00824">
    <property type="entry name" value="PKS_TE"/>
    <property type="match status" value="1"/>
</dbReference>
<dbReference type="InterPro" id="IPR029058">
    <property type="entry name" value="AB_hydrolase_fold"/>
</dbReference>
<dbReference type="PANTHER" id="PTHR43798">
    <property type="entry name" value="MONOACYLGLYCEROL LIPASE"/>
    <property type="match status" value="1"/>
</dbReference>
<proteinExistence type="predicted"/>
<dbReference type="RefSeq" id="WP_152730243.1">
    <property type="nucleotide sequence ID" value="NZ_JAABOZ010000007.1"/>
</dbReference>
<keyword evidence="2" id="KW-0378">Hydrolase</keyword>
<reference evidence="2 3" key="1">
    <citation type="submission" date="2020-02" db="EMBL/GenBank/DDBJ databases">
        <title>The whole genome sequence of CPCC 205119.</title>
        <authorList>
            <person name="Jiang Z."/>
        </authorList>
    </citation>
    <scope>NUCLEOTIDE SEQUENCE [LARGE SCALE GENOMIC DNA]</scope>
    <source>
        <strain evidence="2 3">CPCC 205119</strain>
    </source>
</reference>
<dbReference type="AlphaFoldDB" id="A0A7K3WAN0"/>
<comment type="caution">
    <text evidence="2">The sequence shown here is derived from an EMBL/GenBank/DDBJ whole genome shotgun (WGS) entry which is preliminary data.</text>
</comment>
<feature type="domain" description="Thioesterase TesA-like" evidence="1">
    <location>
        <begin position="67"/>
        <end position="319"/>
    </location>
</feature>
<dbReference type="Proteomes" id="UP000470470">
    <property type="component" value="Unassembled WGS sequence"/>
</dbReference>
<organism evidence="2 3">
    <name type="scientific">Goekera deserti</name>
    <dbReference type="NCBI Taxonomy" id="2497753"/>
    <lineage>
        <taxon>Bacteria</taxon>
        <taxon>Bacillati</taxon>
        <taxon>Actinomycetota</taxon>
        <taxon>Actinomycetes</taxon>
        <taxon>Geodermatophilales</taxon>
        <taxon>Geodermatophilaceae</taxon>
        <taxon>Goekera</taxon>
    </lineage>
</organism>
<dbReference type="InterPro" id="IPR020802">
    <property type="entry name" value="TesA-like"/>
</dbReference>
<keyword evidence="3" id="KW-1185">Reference proteome</keyword>
<gene>
    <name evidence="2" type="ORF">G1H19_03440</name>
</gene>
<dbReference type="PANTHER" id="PTHR43798:SF33">
    <property type="entry name" value="HYDROLASE, PUTATIVE (AFU_ORTHOLOGUE AFUA_2G14860)-RELATED"/>
    <property type="match status" value="1"/>
</dbReference>
<evidence type="ECO:0000259" key="1">
    <source>
        <dbReference type="SMART" id="SM00824"/>
    </source>
</evidence>
<accession>A0A7K3WAN0</accession>
<dbReference type="InterPro" id="IPR050266">
    <property type="entry name" value="AB_hydrolase_sf"/>
</dbReference>
<dbReference type="SUPFAM" id="SSF53474">
    <property type="entry name" value="alpha/beta-Hydrolases"/>
    <property type="match status" value="1"/>
</dbReference>
<dbReference type="GO" id="GO:0016020">
    <property type="term" value="C:membrane"/>
    <property type="evidence" value="ECO:0007669"/>
    <property type="project" value="TreeGrafter"/>
</dbReference>
<name>A0A7K3WAN0_9ACTN</name>
<dbReference type="GO" id="GO:0016787">
    <property type="term" value="F:hydrolase activity"/>
    <property type="evidence" value="ECO:0007669"/>
    <property type="project" value="UniProtKB-KW"/>
</dbReference>